<dbReference type="GO" id="GO:0000977">
    <property type="term" value="F:RNA polymerase II transcription regulatory region sequence-specific DNA binding"/>
    <property type="evidence" value="ECO:0007669"/>
    <property type="project" value="TreeGrafter"/>
</dbReference>
<keyword evidence="5" id="KW-0175">Coiled coil</keyword>
<feature type="region of interest" description="Disordered" evidence="6">
    <location>
        <begin position="16"/>
        <end position="37"/>
    </location>
</feature>
<evidence type="ECO:0000256" key="5">
    <source>
        <dbReference type="SAM" id="Coils"/>
    </source>
</evidence>
<feature type="coiled-coil region" evidence="5">
    <location>
        <begin position="73"/>
        <end position="100"/>
    </location>
</feature>
<organism evidence="8 9">
    <name type="scientific">Vigna mungo</name>
    <name type="common">Black gram</name>
    <name type="synonym">Phaseolus mungo</name>
    <dbReference type="NCBI Taxonomy" id="3915"/>
    <lineage>
        <taxon>Eukaryota</taxon>
        <taxon>Viridiplantae</taxon>
        <taxon>Streptophyta</taxon>
        <taxon>Embryophyta</taxon>
        <taxon>Tracheophyta</taxon>
        <taxon>Spermatophyta</taxon>
        <taxon>Magnoliopsida</taxon>
        <taxon>eudicotyledons</taxon>
        <taxon>Gunneridae</taxon>
        <taxon>Pentapetalae</taxon>
        <taxon>rosids</taxon>
        <taxon>fabids</taxon>
        <taxon>Fabales</taxon>
        <taxon>Fabaceae</taxon>
        <taxon>Papilionoideae</taxon>
        <taxon>50 kb inversion clade</taxon>
        <taxon>NPAAA clade</taxon>
        <taxon>indigoferoid/millettioid clade</taxon>
        <taxon>Phaseoleae</taxon>
        <taxon>Vigna</taxon>
    </lineage>
</organism>
<evidence type="ECO:0000313" key="9">
    <source>
        <dbReference type="Proteomes" id="UP001374535"/>
    </source>
</evidence>
<dbReference type="PROSITE" id="PS50888">
    <property type="entry name" value="BHLH"/>
    <property type="match status" value="1"/>
</dbReference>
<dbReference type="SUPFAM" id="SSF47459">
    <property type="entry name" value="HLH, helix-loop-helix DNA-binding domain"/>
    <property type="match status" value="1"/>
</dbReference>
<dbReference type="AlphaFoldDB" id="A0AAQ3RGW5"/>
<dbReference type="PANTHER" id="PTHR13935:SF90">
    <property type="entry name" value="TRANSCRIPTION FACTOR BHLH162"/>
    <property type="match status" value="1"/>
</dbReference>
<dbReference type="PANTHER" id="PTHR13935">
    <property type="entry name" value="ACHAETE-SCUTE TRANSCRIPTION FACTOR-RELATED"/>
    <property type="match status" value="1"/>
</dbReference>
<dbReference type="GO" id="GO:0000981">
    <property type="term" value="F:DNA-binding transcription factor activity, RNA polymerase II-specific"/>
    <property type="evidence" value="ECO:0007669"/>
    <property type="project" value="TreeGrafter"/>
</dbReference>
<accession>A0AAQ3RGW5</accession>
<dbReference type="InterPro" id="IPR011598">
    <property type="entry name" value="bHLH_dom"/>
</dbReference>
<feature type="compositionally biased region" description="Polar residues" evidence="6">
    <location>
        <begin position="18"/>
        <end position="30"/>
    </location>
</feature>
<sequence length="205" mass="23330">SLLLFHGNDHLKLPHQSAACTNNSDMENNPSPSPVDRKFIERNRRNQMKTLFRKLNSLVPRQTSKAVSLPDQLEEATNYIKKLQMNMEKMEKKKNELLGIERANVSMNGGGERVGFKSPRIEIQKMGSTLEVVLITGLDSQFMFGETIRVLHEEGLDVVNASYNVIEDAVFHSIHCHQDEKFANGAAKISERLKNFIYESSYCVF</sequence>
<dbReference type="GO" id="GO:0046983">
    <property type="term" value="F:protein dimerization activity"/>
    <property type="evidence" value="ECO:0007669"/>
    <property type="project" value="InterPro"/>
</dbReference>
<protein>
    <recommendedName>
        <fullName evidence="7">BHLH domain-containing protein</fullName>
    </recommendedName>
</protein>
<dbReference type="InterPro" id="IPR015660">
    <property type="entry name" value="MASH1/Ascl1a-like"/>
</dbReference>
<dbReference type="InterPro" id="IPR036638">
    <property type="entry name" value="HLH_DNA-bd_sf"/>
</dbReference>
<reference evidence="8 9" key="1">
    <citation type="journal article" date="2023" name="Life. Sci Alliance">
        <title>Evolutionary insights into 3D genome organization and epigenetic landscape of Vigna mungo.</title>
        <authorList>
            <person name="Junaid A."/>
            <person name="Singh B."/>
            <person name="Bhatia S."/>
        </authorList>
    </citation>
    <scope>NUCLEOTIDE SEQUENCE [LARGE SCALE GENOMIC DNA]</scope>
    <source>
        <strain evidence="8">Urdbean</strain>
    </source>
</reference>
<comment type="subcellular location">
    <subcellularLocation>
        <location evidence="1">Nucleus</location>
    </subcellularLocation>
</comment>
<dbReference type="Pfam" id="PF00010">
    <property type="entry name" value="HLH"/>
    <property type="match status" value="1"/>
</dbReference>
<evidence type="ECO:0000256" key="1">
    <source>
        <dbReference type="ARBA" id="ARBA00004123"/>
    </source>
</evidence>
<keyword evidence="9" id="KW-1185">Reference proteome</keyword>
<feature type="domain" description="BHLH" evidence="7">
    <location>
        <begin position="32"/>
        <end position="83"/>
    </location>
</feature>
<evidence type="ECO:0000256" key="6">
    <source>
        <dbReference type="SAM" id="MobiDB-lite"/>
    </source>
</evidence>
<evidence type="ECO:0000256" key="3">
    <source>
        <dbReference type="ARBA" id="ARBA00023163"/>
    </source>
</evidence>
<dbReference type="GO" id="GO:0090575">
    <property type="term" value="C:RNA polymerase II transcription regulator complex"/>
    <property type="evidence" value="ECO:0007669"/>
    <property type="project" value="TreeGrafter"/>
</dbReference>
<proteinExistence type="predicted"/>
<feature type="non-terminal residue" evidence="8">
    <location>
        <position position="1"/>
    </location>
</feature>
<name>A0AAQ3RGW5_VIGMU</name>
<keyword evidence="4" id="KW-0539">Nucleus</keyword>
<dbReference type="EMBL" id="CP144691">
    <property type="protein sequence ID" value="WVY93566.1"/>
    <property type="molecule type" value="Genomic_DNA"/>
</dbReference>
<keyword evidence="2" id="KW-0805">Transcription regulation</keyword>
<dbReference type="Gene3D" id="4.10.280.10">
    <property type="entry name" value="Helix-loop-helix DNA-binding domain"/>
    <property type="match status" value="1"/>
</dbReference>
<evidence type="ECO:0000256" key="2">
    <source>
        <dbReference type="ARBA" id="ARBA00023015"/>
    </source>
</evidence>
<dbReference type="Proteomes" id="UP001374535">
    <property type="component" value="Chromosome 10"/>
</dbReference>
<evidence type="ECO:0000256" key="4">
    <source>
        <dbReference type="ARBA" id="ARBA00023242"/>
    </source>
</evidence>
<keyword evidence="3" id="KW-0804">Transcription</keyword>
<gene>
    <name evidence="8" type="ORF">V8G54_032654</name>
</gene>
<evidence type="ECO:0000259" key="7">
    <source>
        <dbReference type="PROSITE" id="PS50888"/>
    </source>
</evidence>
<evidence type="ECO:0000313" key="8">
    <source>
        <dbReference type="EMBL" id="WVY93566.1"/>
    </source>
</evidence>